<proteinExistence type="predicted"/>
<protein>
    <submittedName>
        <fullName evidence="1">Uncharacterized protein</fullName>
    </submittedName>
</protein>
<dbReference type="AlphaFoldDB" id="A0A2I0KXZ7"/>
<name>A0A2I0KXZ7_PUNGR</name>
<evidence type="ECO:0000313" key="2">
    <source>
        <dbReference type="Proteomes" id="UP000233551"/>
    </source>
</evidence>
<reference evidence="1 2" key="1">
    <citation type="submission" date="2017-11" db="EMBL/GenBank/DDBJ databases">
        <title>De-novo sequencing of pomegranate (Punica granatum L.) genome.</title>
        <authorList>
            <person name="Akparov Z."/>
            <person name="Amiraslanov A."/>
            <person name="Hajiyeva S."/>
            <person name="Abbasov M."/>
            <person name="Kaur K."/>
            <person name="Hamwieh A."/>
            <person name="Solovyev V."/>
            <person name="Salamov A."/>
            <person name="Braich B."/>
            <person name="Kosarev P."/>
            <person name="Mahmoud A."/>
            <person name="Hajiyev E."/>
            <person name="Babayeva S."/>
            <person name="Izzatullayeva V."/>
            <person name="Mammadov A."/>
            <person name="Mammadov A."/>
            <person name="Sharifova S."/>
            <person name="Ojaghi J."/>
            <person name="Eynullazada K."/>
            <person name="Bayramov B."/>
            <person name="Abdulazimova A."/>
            <person name="Shahmuradov I."/>
        </authorList>
    </citation>
    <scope>NUCLEOTIDE SEQUENCE [LARGE SCALE GENOMIC DNA]</scope>
    <source>
        <strain evidence="2">cv. AG2017</strain>
        <tissue evidence="1">Leaf</tissue>
    </source>
</reference>
<dbReference type="Proteomes" id="UP000233551">
    <property type="component" value="Unassembled WGS sequence"/>
</dbReference>
<sequence>MGIVTAAKKGVGKGVFGVGADATGLSFTERRKSETHRTRSRHDELGIEVEEFEMATTGGVDGGVGKTMKR</sequence>
<keyword evidence="2" id="KW-1185">Reference proteome</keyword>
<accession>A0A2I0KXZ7</accession>
<dbReference type="EMBL" id="PGOL01000277">
    <property type="protein sequence ID" value="PKI73358.1"/>
    <property type="molecule type" value="Genomic_DNA"/>
</dbReference>
<organism evidence="1 2">
    <name type="scientific">Punica granatum</name>
    <name type="common">Pomegranate</name>
    <dbReference type="NCBI Taxonomy" id="22663"/>
    <lineage>
        <taxon>Eukaryota</taxon>
        <taxon>Viridiplantae</taxon>
        <taxon>Streptophyta</taxon>
        <taxon>Embryophyta</taxon>
        <taxon>Tracheophyta</taxon>
        <taxon>Spermatophyta</taxon>
        <taxon>Magnoliopsida</taxon>
        <taxon>eudicotyledons</taxon>
        <taxon>Gunneridae</taxon>
        <taxon>Pentapetalae</taxon>
        <taxon>rosids</taxon>
        <taxon>malvids</taxon>
        <taxon>Myrtales</taxon>
        <taxon>Lythraceae</taxon>
        <taxon>Punica</taxon>
    </lineage>
</organism>
<evidence type="ECO:0000313" key="1">
    <source>
        <dbReference type="EMBL" id="PKI73358.1"/>
    </source>
</evidence>
<gene>
    <name evidence="1" type="ORF">CRG98_006296</name>
</gene>
<comment type="caution">
    <text evidence="1">The sequence shown here is derived from an EMBL/GenBank/DDBJ whole genome shotgun (WGS) entry which is preliminary data.</text>
</comment>